<proteinExistence type="predicted"/>
<evidence type="ECO:0000313" key="2">
    <source>
        <dbReference type="EMBL" id="MDH7891162.1"/>
    </source>
</evidence>
<organism evidence="2 3">
    <name type="scientific">Bifidobacterium catenulatum subsp. kashiwanohense</name>
    <dbReference type="NCBI Taxonomy" id="630129"/>
    <lineage>
        <taxon>Bacteria</taxon>
        <taxon>Bacillati</taxon>
        <taxon>Actinomycetota</taxon>
        <taxon>Actinomycetes</taxon>
        <taxon>Bifidobacteriales</taxon>
        <taxon>Bifidobacteriaceae</taxon>
        <taxon>Bifidobacterium</taxon>
    </lineage>
</organism>
<evidence type="ECO:0000313" key="3">
    <source>
        <dbReference type="Proteomes" id="UP001161916"/>
    </source>
</evidence>
<dbReference type="EMBL" id="JAOPMH010000024">
    <property type="protein sequence ID" value="MDH7891162.1"/>
    <property type="molecule type" value="Genomic_DNA"/>
</dbReference>
<evidence type="ECO:0000256" key="1">
    <source>
        <dbReference type="SAM" id="MobiDB-lite"/>
    </source>
</evidence>
<protein>
    <submittedName>
        <fullName evidence="2">Uncharacterized protein</fullName>
    </submittedName>
</protein>
<dbReference type="AlphaFoldDB" id="A0AA43P9Z0"/>
<reference evidence="2" key="1">
    <citation type="submission" date="2022-09" db="EMBL/GenBank/DDBJ databases">
        <authorList>
            <person name="Orihara K."/>
        </authorList>
    </citation>
    <scope>NUCLEOTIDE SEQUENCE</scope>
    <source>
        <strain evidence="2">YIT 13062</strain>
    </source>
</reference>
<comment type="caution">
    <text evidence="2">The sequence shown here is derived from an EMBL/GenBank/DDBJ whole genome shotgun (WGS) entry which is preliminary data.</text>
</comment>
<reference evidence="2" key="2">
    <citation type="journal article" date="2023" name="Gut Microbes">
        <title>Characterization of Bifidobacterium kashiwanohense that utilizes both milk- and plant-derived oligosaccharides.</title>
        <authorList>
            <person name="Orihara K."/>
            <person name="Yahagi K."/>
            <person name="Saito Y."/>
            <person name="Watanabe Y."/>
            <person name="Sasai T."/>
            <person name="Hara T."/>
            <person name="Tsukuda N."/>
            <person name="Oki K."/>
            <person name="Fujimoto J."/>
            <person name="Matsuki T."/>
        </authorList>
    </citation>
    <scope>NUCLEOTIDE SEQUENCE</scope>
    <source>
        <strain evidence="2">YIT 13062</strain>
    </source>
</reference>
<gene>
    <name evidence="2" type="ORF">OB951_11260</name>
</gene>
<feature type="region of interest" description="Disordered" evidence="1">
    <location>
        <begin position="63"/>
        <end position="83"/>
    </location>
</feature>
<feature type="compositionally biased region" description="Polar residues" evidence="1">
    <location>
        <begin position="69"/>
        <end position="83"/>
    </location>
</feature>
<accession>A0AA43P9Z0</accession>
<dbReference type="Proteomes" id="UP001161916">
    <property type="component" value="Unassembled WGS sequence"/>
</dbReference>
<dbReference type="RefSeq" id="WP_281106206.1">
    <property type="nucleotide sequence ID" value="NZ_JAOPMH010000024.1"/>
</dbReference>
<name>A0AA43P9Z0_9BIFI</name>
<sequence length="83" mass="9299">MATNVTEKDKTLQEVIDWCTDLANELRDAPDGDFYTNINANNVKADTLAMVIRHCRHLLGYSGSMPSEMPNQSEDANARTVNR</sequence>